<comment type="similarity">
    <text evidence="1">Belongs to the short-chain dehydrogenases/reductases (SDR) family.</text>
</comment>
<organism evidence="3 4">
    <name type="scientific">Neoroseomonas marina</name>
    <dbReference type="NCBI Taxonomy" id="1232220"/>
    <lineage>
        <taxon>Bacteria</taxon>
        <taxon>Pseudomonadati</taxon>
        <taxon>Pseudomonadota</taxon>
        <taxon>Alphaproteobacteria</taxon>
        <taxon>Acetobacterales</taxon>
        <taxon>Acetobacteraceae</taxon>
        <taxon>Neoroseomonas</taxon>
    </lineage>
</organism>
<dbReference type="Pfam" id="PF13561">
    <property type="entry name" value="adh_short_C2"/>
    <property type="match status" value="1"/>
</dbReference>
<dbReference type="EMBL" id="JABBKX010000006">
    <property type="protein sequence ID" value="NMJ43075.1"/>
    <property type="molecule type" value="Genomic_DNA"/>
</dbReference>
<dbReference type="AlphaFoldDB" id="A0A848EI12"/>
<dbReference type="RefSeq" id="WP_168043267.1">
    <property type="nucleotide sequence ID" value="NZ_JABBKX010000006.1"/>
</dbReference>
<keyword evidence="4" id="KW-1185">Reference proteome</keyword>
<comment type="caution">
    <text evidence="3">The sequence shown here is derived from an EMBL/GenBank/DDBJ whole genome shotgun (WGS) entry which is preliminary data.</text>
</comment>
<dbReference type="FunFam" id="3.40.50.720:FF:000084">
    <property type="entry name" value="Short-chain dehydrogenase reductase"/>
    <property type="match status" value="1"/>
</dbReference>
<reference evidence="3 4" key="1">
    <citation type="submission" date="2020-03" db="EMBL/GenBank/DDBJ databases">
        <authorList>
            <person name="Sun Q."/>
        </authorList>
    </citation>
    <scope>NUCLEOTIDE SEQUENCE [LARGE SCALE GENOMIC DNA]</scope>
    <source>
        <strain evidence="3 4">JC162</strain>
    </source>
</reference>
<dbReference type="InterPro" id="IPR002347">
    <property type="entry name" value="SDR_fam"/>
</dbReference>
<evidence type="ECO:0000313" key="4">
    <source>
        <dbReference type="Proteomes" id="UP000548582"/>
    </source>
</evidence>
<dbReference type="GO" id="GO:0016616">
    <property type="term" value="F:oxidoreductase activity, acting on the CH-OH group of donors, NAD or NADP as acceptor"/>
    <property type="evidence" value="ECO:0007669"/>
    <property type="project" value="TreeGrafter"/>
</dbReference>
<dbReference type="Gene3D" id="3.40.50.720">
    <property type="entry name" value="NAD(P)-binding Rossmann-like Domain"/>
    <property type="match status" value="1"/>
</dbReference>
<dbReference type="GO" id="GO:0006633">
    <property type="term" value="P:fatty acid biosynthetic process"/>
    <property type="evidence" value="ECO:0007669"/>
    <property type="project" value="TreeGrafter"/>
</dbReference>
<dbReference type="PROSITE" id="PS00061">
    <property type="entry name" value="ADH_SHORT"/>
    <property type="match status" value="1"/>
</dbReference>
<proteinExistence type="inferred from homology"/>
<evidence type="ECO:0000256" key="1">
    <source>
        <dbReference type="ARBA" id="ARBA00006484"/>
    </source>
</evidence>
<dbReference type="Proteomes" id="UP000548582">
    <property type="component" value="Unassembled WGS sequence"/>
</dbReference>
<evidence type="ECO:0000256" key="2">
    <source>
        <dbReference type="ARBA" id="ARBA00023002"/>
    </source>
</evidence>
<name>A0A848EI12_9PROT</name>
<accession>A0A848EI12</accession>
<dbReference type="InterPro" id="IPR036291">
    <property type="entry name" value="NAD(P)-bd_dom_sf"/>
</dbReference>
<dbReference type="GO" id="GO:0048038">
    <property type="term" value="F:quinone binding"/>
    <property type="evidence" value="ECO:0007669"/>
    <property type="project" value="TreeGrafter"/>
</dbReference>
<dbReference type="PANTHER" id="PTHR42760">
    <property type="entry name" value="SHORT-CHAIN DEHYDROGENASES/REDUCTASES FAMILY MEMBER"/>
    <property type="match status" value="1"/>
</dbReference>
<keyword evidence="2" id="KW-0560">Oxidoreductase</keyword>
<dbReference type="InterPro" id="IPR020904">
    <property type="entry name" value="Sc_DH/Rdtase_CS"/>
</dbReference>
<dbReference type="NCBIfam" id="NF009386">
    <property type="entry name" value="PRK12745.1"/>
    <property type="match status" value="1"/>
</dbReference>
<protein>
    <submittedName>
        <fullName evidence="3">3-ketoacyl-ACP reductase</fullName>
    </submittedName>
</protein>
<dbReference type="SUPFAM" id="SSF51735">
    <property type="entry name" value="NAD(P)-binding Rossmann-fold domains"/>
    <property type="match status" value="1"/>
</dbReference>
<dbReference type="PRINTS" id="PR00081">
    <property type="entry name" value="GDHRDH"/>
</dbReference>
<sequence length="254" mass="26818">MKPAALVTGARRGIGRATCVALAEKGFDIVGADIVEEGVPETRAAVEAAGGRFVFVPADVSDVAAHGALIDAAWAAFGGLECLANIAGVQVAKRQDMLETTPDSWDRLLDVNTRGTFFLSQGVAKRMIADGAPKRGHRSMCYVSSVNSVMASVNRAEYCVSKAGVTMVAKLFALRLADHGINTYDIQPGVIRTDMTRGVWDSYGALLEGGLAPIRRWGEAEDIGRAIATLAAGAMPYSTGHSFPIDGGMLMPRF</sequence>
<gene>
    <name evidence="3" type="ORF">GWK16_17635</name>
</gene>
<dbReference type="PANTHER" id="PTHR42760:SF133">
    <property type="entry name" value="3-OXOACYL-[ACYL-CARRIER-PROTEIN] REDUCTASE"/>
    <property type="match status" value="1"/>
</dbReference>
<evidence type="ECO:0000313" key="3">
    <source>
        <dbReference type="EMBL" id="NMJ43075.1"/>
    </source>
</evidence>